<dbReference type="PANTHER" id="PTHR47723">
    <property type="entry name" value="OS05G0353850 PROTEIN"/>
    <property type="match status" value="1"/>
</dbReference>
<dbReference type="InterPro" id="IPR012337">
    <property type="entry name" value="RNaseH-like_sf"/>
</dbReference>
<proteinExistence type="predicted"/>
<name>A0A392QYA2_9FABA</name>
<keyword evidence="3" id="KW-1185">Reference proteome</keyword>
<dbReference type="SUPFAM" id="SSF53098">
    <property type="entry name" value="Ribonuclease H-like"/>
    <property type="match status" value="1"/>
</dbReference>
<accession>A0A392QYA2</accession>
<dbReference type="AlphaFoldDB" id="A0A392QYA2"/>
<dbReference type="InterPro" id="IPR036397">
    <property type="entry name" value="RNaseH_sf"/>
</dbReference>
<evidence type="ECO:0000313" key="3">
    <source>
        <dbReference type="Proteomes" id="UP000265520"/>
    </source>
</evidence>
<reference evidence="2 3" key="1">
    <citation type="journal article" date="2018" name="Front. Plant Sci.">
        <title>Red Clover (Trifolium pratense) and Zigzag Clover (T. medium) - A Picture of Genomic Similarities and Differences.</title>
        <authorList>
            <person name="Dluhosova J."/>
            <person name="Istvanek J."/>
            <person name="Nedelnik J."/>
            <person name="Repkova J."/>
        </authorList>
    </citation>
    <scope>NUCLEOTIDE SEQUENCE [LARGE SCALE GENOMIC DNA]</scope>
    <source>
        <strain evidence="3">cv. 10/8</strain>
        <tissue evidence="2">Leaf</tissue>
    </source>
</reference>
<feature type="domain" description="RNase H type-1" evidence="1">
    <location>
        <begin position="15"/>
        <end position="66"/>
    </location>
</feature>
<protein>
    <submittedName>
        <fullName evidence="2">Ribonuclease H protein</fullName>
    </submittedName>
</protein>
<dbReference type="Pfam" id="PF13456">
    <property type="entry name" value="RVT_3"/>
    <property type="match status" value="1"/>
</dbReference>
<organism evidence="2 3">
    <name type="scientific">Trifolium medium</name>
    <dbReference type="NCBI Taxonomy" id="97028"/>
    <lineage>
        <taxon>Eukaryota</taxon>
        <taxon>Viridiplantae</taxon>
        <taxon>Streptophyta</taxon>
        <taxon>Embryophyta</taxon>
        <taxon>Tracheophyta</taxon>
        <taxon>Spermatophyta</taxon>
        <taxon>Magnoliopsida</taxon>
        <taxon>eudicotyledons</taxon>
        <taxon>Gunneridae</taxon>
        <taxon>Pentapetalae</taxon>
        <taxon>rosids</taxon>
        <taxon>fabids</taxon>
        <taxon>Fabales</taxon>
        <taxon>Fabaceae</taxon>
        <taxon>Papilionoideae</taxon>
        <taxon>50 kb inversion clade</taxon>
        <taxon>NPAAA clade</taxon>
        <taxon>Hologalegina</taxon>
        <taxon>IRL clade</taxon>
        <taxon>Trifolieae</taxon>
        <taxon>Trifolium</taxon>
    </lineage>
</organism>
<dbReference type="EMBL" id="LXQA010164432">
    <property type="protein sequence ID" value="MCI28245.1"/>
    <property type="molecule type" value="Genomic_DNA"/>
</dbReference>
<comment type="caution">
    <text evidence="2">The sequence shown here is derived from an EMBL/GenBank/DDBJ whole genome shotgun (WGS) entry which is preliminary data.</text>
</comment>
<dbReference type="InterPro" id="IPR044730">
    <property type="entry name" value="RNase_H-like_dom_plant"/>
</dbReference>
<dbReference type="PANTHER" id="PTHR47723:SF19">
    <property type="entry name" value="POLYNUCLEOTIDYL TRANSFERASE, RIBONUCLEASE H-LIKE SUPERFAMILY PROTEIN"/>
    <property type="match status" value="1"/>
</dbReference>
<sequence length="99" mass="10587">MIGWKPPVEGWVKVNIDGACKSESVAGCGGIIRNNRGGWLGGFAKHIGSCSAFVAELWGVLEGLKHSGVTSSAMGITLIKNIRRMLALNWNVHEILAGW</sequence>
<dbReference type="CDD" id="cd06222">
    <property type="entry name" value="RNase_H_like"/>
    <property type="match status" value="1"/>
</dbReference>
<dbReference type="Proteomes" id="UP000265520">
    <property type="component" value="Unassembled WGS sequence"/>
</dbReference>
<dbReference type="InterPro" id="IPR053151">
    <property type="entry name" value="RNase_H-like"/>
</dbReference>
<dbReference type="InterPro" id="IPR002156">
    <property type="entry name" value="RNaseH_domain"/>
</dbReference>
<dbReference type="Gene3D" id="3.30.420.10">
    <property type="entry name" value="Ribonuclease H-like superfamily/Ribonuclease H"/>
    <property type="match status" value="1"/>
</dbReference>
<dbReference type="GO" id="GO:0003676">
    <property type="term" value="F:nucleic acid binding"/>
    <property type="evidence" value="ECO:0007669"/>
    <property type="project" value="InterPro"/>
</dbReference>
<evidence type="ECO:0000313" key="2">
    <source>
        <dbReference type="EMBL" id="MCI28245.1"/>
    </source>
</evidence>
<dbReference type="GO" id="GO:0004523">
    <property type="term" value="F:RNA-DNA hybrid ribonuclease activity"/>
    <property type="evidence" value="ECO:0007669"/>
    <property type="project" value="InterPro"/>
</dbReference>
<evidence type="ECO:0000259" key="1">
    <source>
        <dbReference type="Pfam" id="PF13456"/>
    </source>
</evidence>